<dbReference type="Gene3D" id="2.10.260.10">
    <property type="match status" value="1"/>
</dbReference>
<dbReference type="OrthoDB" id="9795766at2"/>
<dbReference type="InterPro" id="IPR007159">
    <property type="entry name" value="SpoVT-AbrB_dom"/>
</dbReference>
<dbReference type="InterPro" id="IPR037914">
    <property type="entry name" value="SpoVT-AbrB_sf"/>
</dbReference>
<dbReference type="RefSeq" id="WP_049581802.1">
    <property type="nucleotide sequence ID" value="NZ_CAWQXX010000035.1"/>
</dbReference>
<evidence type="ECO:0000313" key="2">
    <source>
        <dbReference type="EMBL" id="SCZ52538.1"/>
    </source>
</evidence>
<dbReference type="GO" id="GO:0097351">
    <property type="term" value="F:toxin sequestering activity"/>
    <property type="evidence" value="ECO:0007669"/>
    <property type="project" value="InterPro"/>
</dbReference>
<dbReference type="SMART" id="SM00966">
    <property type="entry name" value="SpoVT_AbrB"/>
    <property type="match status" value="1"/>
</dbReference>
<dbReference type="GeneID" id="45654913"/>
<accession>A0A1G5PT24</accession>
<dbReference type="Proteomes" id="UP000183223">
    <property type="component" value="Unassembled WGS sequence"/>
</dbReference>
<protein>
    <submittedName>
        <fullName evidence="2">Antitoxin MazE</fullName>
    </submittedName>
</protein>
<dbReference type="InterPro" id="IPR039052">
    <property type="entry name" value="Antitox_PemI-like"/>
</dbReference>
<dbReference type="GO" id="GO:0003677">
    <property type="term" value="F:DNA binding"/>
    <property type="evidence" value="ECO:0007669"/>
    <property type="project" value="InterPro"/>
</dbReference>
<dbReference type="EMBL" id="FMWJ01000001">
    <property type="protein sequence ID" value="SCZ52538.1"/>
    <property type="molecule type" value="Genomic_DNA"/>
</dbReference>
<feature type="domain" description="SpoVT-AbrB" evidence="1">
    <location>
        <begin position="7"/>
        <end position="52"/>
    </location>
</feature>
<dbReference type="PANTHER" id="PTHR40516:SF1">
    <property type="entry name" value="ANTITOXIN CHPS-RELATED"/>
    <property type="match status" value="1"/>
</dbReference>
<dbReference type="AlphaFoldDB" id="A0A1G5PT24"/>
<gene>
    <name evidence="2" type="ORF">SAMN02982990_00395</name>
</gene>
<evidence type="ECO:0000259" key="1">
    <source>
        <dbReference type="SMART" id="SM00966"/>
    </source>
</evidence>
<name>A0A1G5PT24_PHOLU</name>
<proteinExistence type="predicted"/>
<organism evidence="2 3">
    <name type="scientific">Photorhabdus luminescens</name>
    <name type="common">Xenorhabdus luminescens</name>
    <dbReference type="NCBI Taxonomy" id="29488"/>
    <lineage>
        <taxon>Bacteria</taxon>
        <taxon>Pseudomonadati</taxon>
        <taxon>Pseudomonadota</taxon>
        <taxon>Gammaproteobacteria</taxon>
        <taxon>Enterobacterales</taxon>
        <taxon>Morganellaceae</taxon>
        <taxon>Photorhabdus</taxon>
    </lineage>
</organism>
<dbReference type="PANTHER" id="PTHR40516">
    <property type="entry name" value="ANTITOXIN CHPS-RELATED"/>
    <property type="match status" value="1"/>
</dbReference>
<dbReference type="SUPFAM" id="SSF89447">
    <property type="entry name" value="AbrB/MazE/MraZ-like"/>
    <property type="match status" value="1"/>
</dbReference>
<evidence type="ECO:0000313" key="3">
    <source>
        <dbReference type="Proteomes" id="UP000183223"/>
    </source>
</evidence>
<dbReference type="Pfam" id="PF04014">
    <property type="entry name" value="MazE_antitoxin"/>
    <property type="match status" value="1"/>
</dbReference>
<reference evidence="3" key="1">
    <citation type="submission" date="2016-10" db="EMBL/GenBank/DDBJ databases">
        <authorList>
            <person name="Varghese N."/>
            <person name="Submissions S."/>
        </authorList>
    </citation>
    <scope>NUCLEOTIDE SEQUENCE [LARGE SCALE GENOMIC DNA]</scope>
    <source>
        <strain evidence="3">ATCC 29999</strain>
    </source>
</reference>
<sequence>MSQATIKKWGNSPLVRLPIAVMKMAPLSADDTVNISVEDGKVVIIPVKAKEYNLDALLAGVKDENIHAEVDFGAPVGKEIL</sequence>
<keyword evidence="3" id="KW-1185">Reference proteome</keyword>